<dbReference type="RefSeq" id="WP_080810009.1">
    <property type="nucleotide sequence ID" value="NZ_LT828578.1"/>
</dbReference>
<proteinExistence type="predicted"/>
<sequence length="194" mass="22619">MSKKSFAKNKDFQKGIKMKKFIMIQHKNTGHEKQNDVVELQYTLFNTQFKDIESMAKKHKTASKQVFTKQIIFKELNALYDLYFGFPLKNEPGEYLQGFIGESLQLGQRILFGHNPREITSKDTFKFIVFEYPVEPKINDEGKLEMVLRTFQFAAASIKNALFGEFMGKHTSLYWVSLEEFNRFLTSTDSLIAN</sequence>
<dbReference type="Proteomes" id="UP000191931">
    <property type="component" value="Unassembled WGS sequence"/>
</dbReference>
<keyword evidence="2" id="KW-1185">Reference proteome</keyword>
<dbReference type="EMBL" id="FWEV01000195">
    <property type="protein sequence ID" value="SLM31143.1"/>
    <property type="molecule type" value="Genomic_DNA"/>
</dbReference>
<evidence type="ECO:0000313" key="2">
    <source>
        <dbReference type="Proteomes" id="UP000191931"/>
    </source>
</evidence>
<evidence type="ECO:0000313" key="1">
    <source>
        <dbReference type="EMBL" id="SLM31143.1"/>
    </source>
</evidence>
<protein>
    <submittedName>
        <fullName evidence="1">Uncharacterized protein</fullName>
    </submittedName>
</protein>
<organism evidence="1 2">
    <name type="scientific">Desulfamplus magnetovallimortis</name>
    <dbReference type="NCBI Taxonomy" id="1246637"/>
    <lineage>
        <taxon>Bacteria</taxon>
        <taxon>Pseudomonadati</taxon>
        <taxon>Thermodesulfobacteriota</taxon>
        <taxon>Desulfobacteria</taxon>
        <taxon>Desulfobacterales</taxon>
        <taxon>Desulfobacteraceae</taxon>
        <taxon>Desulfamplus</taxon>
    </lineage>
</organism>
<accession>A0A1W1HFE2</accession>
<gene>
    <name evidence="1" type="ORF">MTBBW1_2740004</name>
</gene>
<dbReference type="AlphaFoldDB" id="A0A1W1HFE2"/>
<name>A0A1W1HFE2_9BACT</name>
<reference evidence="1 2" key="1">
    <citation type="submission" date="2017-03" db="EMBL/GenBank/DDBJ databases">
        <authorList>
            <person name="Afonso C.L."/>
            <person name="Miller P.J."/>
            <person name="Scott M.A."/>
            <person name="Spackman E."/>
            <person name="Goraichik I."/>
            <person name="Dimitrov K.M."/>
            <person name="Suarez D.L."/>
            <person name="Swayne D.E."/>
        </authorList>
    </citation>
    <scope>NUCLEOTIDE SEQUENCE [LARGE SCALE GENOMIC DNA]</scope>
    <source>
        <strain evidence="1">PRJEB14757</strain>
    </source>
</reference>
<dbReference type="STRING" id="1246637.MTBBW1_2740004"/>